<evidence type="ECO:0000313" key="3">
    <source>
        <dbReference type="Proteomes" id="UP000828390"/>
    </source>
</evidence>
<feature type="transmembrane region" description="Helical" evidence="1">
    <location>
        <begin position="118"/>
        <end position="136"/>
    </location>
</feature>
<reference evidence="2" key="2">
    <citation type="submission" date="2020-11" db="EMBL/GenBank/DDBJ databases">
        <authorList>
            <person name="McCartney M.A."/>
            <person name="Auch B."/>
            <person name="Kono T."/>
            <person name="Mallez S."/>
            <person name="Becker A."/>
            <person name="Gohl D.M."/>
            <person name="Silverstein K.A.T."/>
            <person name="Koren S."/>
            <person name="Bechman K.B."/>
            <person name="Herman A."/>
            <person name="Abrahante J.E."/>
            <person name="Garbe J."/>
        </authorList>
    </citation>
    <scope>NUCLEOTIDE SEQUENCE</scope>
    <source>
        <strain evidence="2">Duluth1</strain>
        <tissue evidence="2">Whole animal</tissue>
    </source>
</reference>
<accession>A0A9D4DD22</accession>
<organism evidence="2 3">
    <name type="scientific">Dreissena polymorpha</name>
    <name type="common">Zebra mussel</name>
    <name type="synonym">Mytilus polymorpha</name>
    <dbReference type="NCBI Taxonomy" id="45954"/>
    <lineage>
        <taxon>Eukaryota</taxon>
        <taxon>Metazoa</taxon>
        <taxon>Spiralia</taxon>
        <taxon>Lophotrochozoa</taxon>
        <taxon>Mollusca</taxon>
        <taxon>Bivalvia</taxon>
        <taxon>Autobranchia</taxon>
        <taxon>Heteroconchia</taxon>
        <taxon>Euheterodonta</taxon>
        <taxon>Imparidentia</taxon>
        <taxon>Neoheterodontei</taxon>
        <taxon>Myida</taxon>
        <taxon>Dreissenoidea</taxon>
        <taxon>Dreissenidae</taxon>
        <taxon>Dreissena</taxon>
    </lineage>
</organism>
<keyword evidence="3" id="KW-1185">Reference proteome</keyword>
<keyword evidence="1" id="KW-0812">Transmembrane</keyword>
<evidence type="ECO:0000313" key="2">
    <source>
        <dbReference type="EMBL" id="KAH3741543.1"/>
    </source>
</evidence>
<dbReference type="EMBL" id="JAIWYP010000011">
    <property type="protein sequence ID" value="KAH3741543.1"/>
    <property type="molecule type" value="Genomic_DNA"/>
</dbReference>
<evidence type="ECO:0000256" key="1">
    <source>
        <dbReference type="SAM" id="Phobius"/>
    </source>
</evidence>
<comment type="caution">
    <text evidence="2">The sequence shown here is derived from an EMBL/GenBank/DDBJ whole genome shotgun (WGS) entry which is preliminary data.</text>
</comment>
<dbReference type="AlphaFoldDB" id="A0A9D4DD22"/>
<gene>
    <name evidence="2" type="ORF">DPMN_048268</name>
</gene>
<proteinExistence type="predicted"/>
<protein>
    <submittedName>
        <fullName evidence="2">Uncharacterized protein</fullName>
    </submittedName>
</protein>
<dbReference type="Proteomes" id="UP000828390">
    <property type="component" value="Unassembled WGS sequence"/>
</dbReference>
<keyword evidence="1" id="KW-1133">Transmembrane helix</keyword>
<sequence length="172" mass="19120">MVCCFSCVPGLSVIVCFVVSLITHKIHTDADVENEWRKLRDIDNPLHPWSELYTEDIPDLAVGERPSVKQLEQAFGRARLAAYIGGLATLVLCVGLVPGVMLSLHVLSETQFTVWTHVLQWFCFAMAAVVVVAAPVEEVVQVVRRVRANNSERRQKETANSAYNLKTINSAD</sequence>
<name>A0A9D4DD22_DREPO</name>
<reference evidence="2" key="1">
    <citation type="journal article" date="2019" name="bioRxiv">
        <title>The Genome of the Zebra Mussel, Dreissena polymorpha: A Resource for Invasive Species Research.</title>
        <authorList>
            <person name="McCartney M.A."/>
            <person name="Auch B."/>
            <person name="Kono T."/>
            <person name="Mallez S."/>
            <person name="Zhang Y."/>
            <person name="Obille A."/>
            <person name="Becker A."/>
            <person name="Abrahante J.E."/>
            <person name="Garbe J."/>
            <person name="Badalamenti J.P."/>
            <person name="Herman A."/>
            <person name="Mangelson H."/>
            <person name="Liachko I."/>
            <person name="Sullivan S."/>
            <person name="Sone E.D."/>
            <person name="Koren S."/>
            <person name="Silverstein K.A.T."/>
            <person name="Beckman K.B."/>
            <person name="Gohl D.M."/>
        </authorList>
    </citation>
    <scope>NUCLEOTIDE SEQUENCE</scope>
    <source>
        <strain evidence="2">Duluth1</strain>
        <tissue evidence="2">Whole animal</tissue>
    </source>
</reference>
<keyword evidence="1" id="KW-0472">Membrane</keyword>
<feature type="transmembrane region" description="Helical" evidence="1">
    <location>
        <begin position="80"/>
        <end position="106"/>
    </location>
</feature>